<evidence type="ECO:0000313" key="3">
    <source>
        <dbReference type="EMBL" id="KAK6494282.1"/>
    </source>
</evidence>
<keyword evidence="4" id="KW-1185">Reference proteome</keyword>
<feature type="transmembrane region" description="Helical" evidence="2">
    <location>
        <begin position="497"/>
        <end position="520"/>
    </location>
</feature>
<evidence type="ECO:0000313" key="4">
    <source>
        <dbReference type="Proteomes" id="UP001369086"/>
    </source>
</evidence>
<feature type="transmembrane region" description="Helical" evidence="2">
    <location>
        <begin position="527"/>
        <end position="545"/>
    </location>
</feature>
<dbReference type="Proteomes" id="UP001369086">
    <property type="component" value="Unassembled WGS sequence"/>
</dbReference>
<sequence>MKRRTKKGKLTHANNREEKAGYKKMKCPSDTKQSALVLSALIALLGVYVIPLSAQLTLSEPHRRSVVYKMDEASLTVHNELLNENLTLSWLSDHCYQCLFQKLGAIPSGKGPGLPSSAAFFVSTQHPLTLQLNSTQDTRELCRVHFSFGEHGNYSLWIKNLSNLTQKITCPIVIDKEPINSYLPILIAFLVYAGVAILIAIGGFVMGQSVLFFFPHRLDPVKKIMYRMITTMETERLINSELGSSNQASESSSRDPTFPAHRVATSRLRSLDTFRGLSLVIMIFVNYGGGRYWFFRHESWNGLTVADLVFPWFVFIMGTSITLSLNSVLKRGYPRVKLFRKTVWRSLQLFLIGVIIINPKYCMGPLSWDSLRIPGVLQRLAFTYFVVAVLEILFFKARPEDITMFLIPELVLYWPAWIFIVALETMWLCLTFLLPVPDCPLGYLGPGGIGDFGHHPNCTGGAAGYIDRWLLGEKHIHQTPTSHVLYLSTMPYDPEGVLGSFNSIVMAFLGLQAGKILLYYKDLHVQIMARFLIWGFMLGGISAILTKCSRDQGFIPVNKNLWSFSYITTLSCFAFIVLLIIYYVVDVRRWWSGAPFFYPGMNSILVYVGHEVFQNYFPFKWKMLNSQSHAEHLAQNLLATSIWVFISYLLYSKKIFWKI</sequence>
<reference evidence="3 4" key="1">
    <citation type="submission" date="2021-05" db="EMBL/GenBank/DDBJ databases">
        <authorList>
            <person name="Zahm M."/>
            <person name="Klopp C."/>
            <person name="Cabau C."/>
            <person name="Kuhl H."/>
            <person name="Suciu R."/>
            <person name="Ciorpac M."/>
            <person name="Holostenco D."/>
            <person name="Gessner J."/>
            <person name="Wuertz S."/>
            <person name="Hohne C."/>
            <person name="Stock M."/>
            <person name="Gislard M."/>
            <person name="Lluch J."/>
            <person name="Milhes M."/>
            <person name="Lampietro C."/>
            <person name="Lopez Roques C."/>
            <person name="Donnadieu C."/>
            <person name="Du K."/>
            <person name="Schartl M."/>
            <person name="Guiguen Y."/>
        </authorList>
    </citation>
    <scope>NUCLEOTIDE SEQUENCE [LARGE SCALE GENOMIC DNA]</scope>
    <source>
        <strain evidence="3">Hh-F2</strain>
        <tissue evidence="3">Blood</tissue>
    </source>
</reference>
<feature type="transmembrane region" description="Helical" evidence="2">
    <location>
        <begin position="349"/>
        <end position="368"/>
    </location>
</feature>
<name>A0ABR1AAZ4_HUSHU</name>
<gene>
    <name evidence="3" type="ORF">HHUSO_G806</name>
</gene>
<feature type="transmembrane region" description="Helical" evidence="2">
    <location>
        <begin position="633"/>
        <end position="651"/>
    </location>
</feature>
<feature type="transmembrane region" description="Helical" evidence="2">
    <location>
        <begin position="410"/>
        <end position="434"/>
    </location>
</feature>
<keyword evidence="2" id="KW-1133">Transmembrane helix</keyword>
<feature type="transmembrane region" description="Helical" evidence="2">
    <location>
        <begin position="185"/>
        <end position="214"/>
    </location>
</feature>
<feature type="transmembrane region" description="Helical" evidence="2">
    <location>
        <begin position="309"/>
        <end position="329"/>
    </location>
</feature>
<feature type="transmembrane region" description="Helical" evidence="2">
    <location>
        <begin position="276"/>
        <end position="294"/>
    </location>
</feature>
<protein>
    <submittedName>
        <fullName evidence="3">Heparan-alpha-glucosaminide N-acetyltransferase isoform X1</fullName>
    </submittedName>
</protein>
<feature type="region of interest" description="Disordered" evidence="1">
    <location>
        <begin position="1"/>
        <end position="24"/>
    </location>
</feature>
<evidence type="ECO:0000256" key="1">
    <source>
        <dbReference type="SAM" id="MobiDB-lite"/>
    </source>
</evidence>
<organism evidence="3 4">
    <name type="scientific">Huso huso</name>
    <name type="common">Beluga</name>
    <name type="synonym">Acipenser huso</name>
    <dbReference type="NCBI Taxonomy" id="61971"/>
    <lineage>
        <taxon>Eukaryota</taxon>
        <taxon>Metazoa</taxon>
        <taxon>Chordata</taxon>
        <taxon>Craniata</taxon>
        <taxon>Vertebrata</taxon>
        <taxon>Euteleostomi</taxon>
        <taxon>Actinopterygii</taxon>
        <taxon>Chondrostei</taxon>
        <taxon>Acipenseriformes</taxon>
        <taxon>Acipenseridae</taxon>
        <taxon>Huso</taxon>
    </lineage>
</organism>
<accession>A0ABR1AAZ4</accession>
<keyword evidence="2" id="KW-0472">Membrane</keyword>
<proteinExistence type="predicted"/>
<evidence type="ECO:0000256" key="2">
    <source>
        <dbReference type="SAM" id="Phobius"/>
    </source>
</evidence>
<feature type="transmembrane region" description="Helical" evidence="2">
    <location>
        <begin position="596"/>
        <end position="613"/>
    </location>
</feature>
<feature type="transmembrane region" description="Helical" evidence="2">
    <location>
        <begin position="380"/>
        <end position="398"/>
    </location>
</feature>
<dbReference type="PANTHER" id="PTHR31061:SF37">
    <property type="entry name" value="HEPARAN-ALPHA-GLUCOSAMINIDE N-ACETYLTRANSFERASE"/>
    <property type="match status" value="1"/>
</dbReference>
<feature type="compositionally biased region" description="Basic residues" evidence="1">
    <location>
        <begin position="1"/>
        <end position="10"/>
    </location>
</feature>
<dbReference type="PANTHER" id="PTHR31061">
    <property type="entry name" value="LD22376P"/>
    <property type="match status" value="1"/>
</dbReference>
<feature type="transmembrane region" description="Helical" evidence="2">
    <location>
        <begin position="34"/>
        <end position="54"/>
    </location>
</feature>
<comment type="caution">
    <text evidence="3">The sequence shown here is derived from an EMBL/GenBank/DDBJ whole genome shotgun (WGS) entry which is preliminary data.</text>
</comment>
<keyword evidence="2" id="KW-0812">Transmembrane</keyword>
<feature type="transmembrane region" description="Helical" evidence="2">
    <location>
        <begin position="565"/>
        <end position="584"/>
    </location>
</feature>
<dbReference type="EMBL" id="JAHFZB010000001">
    <property type="protein sequence ID" value="KAK6494282.1"/>
    <property type="molecule type" value="Genomic_DNA"/>
</dbReference>